<feature type="region of interest" description="Disordered" evidence="1">
    <location>
        <begin position="215"/>
        <end position="278"/>
    </location>
</feature>
<evidence type="ECO:0000313" key="4">
    <source>
        <dbReference type="Proteomes" id="UP000266841"/>
    </source>
</evidence>
<dbReference type="EMBL" id="AGNL01048417">
    <property type="protein sequence ID" value="EJK45567.1"/>
    <property type="molecule type" value="Genomic_DNA"/>
</dbReference>
<gene>
    <name evidence="3" type="ORF">THAOC_35812</name>
</gene>
<organism evidence="3 4">
    <name type="scientific">Thalassiosira oceanica</name>
    <name type="common">Marine diatom</name>
    <dbReference type="NCBI Taxonomy" id="159749"/>
    <lineage>
        <taxon>Eukaryota</taxon>
        <taxon>Sar</taxon>
        <taxon>Stramenopiles</taxon>
        <taxon>Ochrophyta</taxon>
        <taxon>Bacillariophyta</taxon>
        <taxon>Coscinodiscophyceae</taxon>
        <taxon>Thalassiosirophycidae</taxon>
        <taxon>Thalassiosirales</taxon>
        <taxon>Thalassiosiraceae</taxon>
        <taxon>Thalassiosira</taxon>
    </lineage>
</organism>
<feature type="compositionally biased region" description="Basic and acidic residues" evidence="1">
    <location>
        <begin position="218"/>
        <end position="241"/>
    </location>
</feature>
<protein>
    <recommendedName>
        <fullName evidence="2">Helicase-associated domain-containing protein</fullName>
    </recommendedName>
</protein>
<dbReference type="Proteomes" id="UP000266841">
    <property type="component" value="Unassembled WGS sequence"/>
</dbReference>
<dbReference type="AlphaFoldDB" id="K0RG52"/>
<dbReference type="PANTHER" id="PTHR33418">
    <property type="entry name" value="HELICASE-ASSOCIATED"/>
    <property type="match status" value="1"/>
</dbReference>
<proteinExistence type="predicted"/>
<accession>K0RG52</accession>
<feature type="region of interest" description="Disordered" evidence="1">
    <location>
        <begin position="1"/>
        <end position="33"/>
    </location>
</feature>
<keyword evidence="4" id="KW-1185">Reference proteome</keyword>
<dbReference type="PANTHER" id="PTHR33418:SF1">
    <property type="entry name" value="HELICASE-ASSOCIATED DOMAIN-CONTAINING PROTEIN"/>
    <property type="match status" value="1"/>
</dbReference>
<dbReference type="Pfam" id="PF03457">
    <property type="entry name" value="HA"/>
    <property type="match status" value="1"/>
</dbReference>
<dbReference type="InterPro" id="IPR005114">
    <property type="entry name" value="Helicase_assoc"/>
</dbReference>
<reference evidence="3 4" key="1">
    <citation type="journal article" date="2012" name="Genome Biol.">
        <title>Genome and low-iron response of an oceanic diatom adapted to chronic iron limitation.</title>
        <authorList>
            <person name="Lommer M."/>
            <person name="Specht M."/>
            <person name="Roy A.S."/>
            <person name="Kraemer L."/>
            <person name="Andreson R."/>
            <person name="Gutowska M.A."/>
            <person name="Wolf J."/>
            <person name="Bergner S.V."/>
            <person name="Schilhabel M.B."/>
            <person name="Klostermeier U.C."/>
            <person name="Beiko R.G."/>
            <person name="Rosenstiel P."/>
            <person name="Hippler M."/>
            <person name="Laroche J."/>
        </authorList>
    </citation>
    <scope>NUCLEOTIDE SEQUENCE [LARGE SCALE GENOMIC DNA]</scope>
    <source>
        <strain evidence="3 4">CCMP1005</strain>
    </source>
</reference>
<feature type="domain" description="Helicase-associated" evidence="2">
    <location>
        <begin position="301"/>
        <end position="341"/>
    </location>
</feature>
<evidence type="ECO:0000256" key="1">
    <source>
        <dbReference type="SAM" id="MobiDB-lite"/>
    </source>
</evidence>
<evidence type="ECO:0000259" key="2">
    <source>
        <dbReference type="Pfam" id="PF03457"/>
    </source>
</evidence>
<comment type="caution">
    <text evidence="3">The sequence shown here is derived from an EMBL/GenBank/DDBJ whole genome shotgun (WGS) entry which is preliminary data.</text>
</comment>
<name>K0RG52_THAOC</name>
<sequence>MENFSVFQTGKRIRGSRERRGPEPSLGGLEAPIDPLPGSVLRARVPFVHFSPAPTFARIVRGGRPNDSLRAVAAAAGGGADAARDREAVAVSAPRSPRPSVFCLADGGPSSDATGARFSSAVPGIHSDELKSPERSQAQATTLAAIAGRLGLPVAPTRDLRSSPPELPLPSSQRTALRAAACCTALSVESVERWEEQQPGHSSGPWAQLVAQTATRTSYERGLSEERGKGRLRSEAHKERALPTSASSRCPKLVRDWGGQTPNRRQATLARRKKGKLSEERAKKLEDLGFDWGTTRGTPLPWDERFDELKEYKGKYGHCNVPRSQGSLGRWVDNQRKAREEATCPRSASKNLTILASTGAL</sequence>
<evidence type="ECO:0000313" key="3">
    <source>
        <dbReference type="EMBL" id="EJK45567.1"/>
    </source>
</evidence>
<dbReference type="Gene3D" id="6.10.140.530">
    <property type="match status" value="1"/>
</dbReference>